<sequence length="279" mass="32800">MTRTNIERLKLMFDHKDRVSQRQAAKKFNCTSQHSKTLKKRTNIKSRKKMMIPKRSDQQKAPARTKCSRLCQKFKNRKPIIDDESYFRLNHSSINGNDIFYTSDVKSTPSTVKYQTKQKFQKKLLLWIAFSENGISQPYFVLSGLAVNQKIYLNKCIKKRLIPFINKYHSDGAYVFWPDLALSHYAKTVIMYLNKENVHYVEKADNPANLPECRPIENFWSILKGFVNKNNWHAKNLKKLRSRIKYCLNKIDIELIRNLAQSIPGLVDKVRRNGLVENN</sequence>
<dbReference type="Proteomes" id="UP001652625">
    <property type="component" value="Chromosome 08"/>
</dbReference>
<name>A0ABM4CAC0_HYDVU</name>
<gene>
    <name evidence="2" type="primary">LOC136083136</name>
</gene>
<keyword evidence="1" id="KW-1185">Reference proteome</keyword>
<reference evidence="2" key="1">
    <citation type="submission" date="2025-08" db="UniProtKB">
        <authorList>
            <consortium name="RefSeq"/>
        </authorList>
    </citation>
    <scope>IDENTIFICATION</scope>
</reference>
<dbReference type="InterPro" id="IPR036397">
    <property type="entry name" value="RNaseH_sf"/>
</dbReference>
<evidence type="ECO:0000313" key="1">
    <source>
        <dbReference type="Proteomes" id="UP001652625"/>
    </source>
</evidence>
<dbReference type="GeneID" id="136083136"/>
<dbReference type="RefSeq" id="XP_065658617.1">
    <property type="nucleotide sequence ID" value="XM_065802545.1"/>
</dbReference>
<protein>
    <submittedName>
        <fullName evidence="2">Uncharacterized protein LOC136083136</fullName>
    </submittedName>
</protein>
<organism evidence="1 2">
    <name type="scientific">Hydra vulgaris</name>
    <name type="common">Hydra</name>
    <name type="synonym">Hydra attenuata</name>
    <dbReference type="NCBI Taxonomy" id="6087"/>
    <lineage>
        <taxon>Eukaryota</taxon>
        <taxon>Metazoa</taxon>
        <taxon>Cnidaria</taxon>
        <taxon>Hydrozoa</taxon>
        <taxon>Hydroidolina</taxon>
        <taxon>Anthoathecata</taxon>
        <taxon>Aplanulata</taxon>
        <taxon>Hydridae</taxon>
        <taxon>Hydra</taxon>
    </lineage>
</organism>
<accession>A0ABM4CAC0</accession>
<proteinExistence type="predicted"/>
<dbReference type="Gene3D" id="3.30.420.10">
    <property type="entry name" value="Ribonuclease H-like superfamily/Ribonuclease H"/>
    <property type="match status" value="1"/>
</dbReference>
<evidence type="ECO:0000313" key="2">
    <source>
        <dbReference type="RefSeq" id="XP_065658617.1"/>
    </source>
</evidence>